<reference evidence="2 3" key="1">
    <citation type="submission" date="2014-02" db="EMBL/GenBank/DDBJ databases">
        <title>Expanding our view of genomic diversity in Candidatus Accumulibacter clades.</title>
        <authorList>
            <person name="Skennerton C.T."/>
            <person name="Barr J.J."/>
            <person name="Slater F.R."/>
            <person name="Bond P.L."/>
            <person name="Tyson G.W."/>
        </authorList>
    </citation>
    <scope>NUCLEOTIDE SEQUENCE [LARGE SCALE GENOMIC DNA]</scope>
    <source>
        <strain evidence="3">BA-92</strain>
    </source>
</reference>
<gene>
    <name evidence="2" type="ORF">AW10_03705</name>
</gene>
<proteinExistence type="predicted"/>
<feature type="domain" description="RlpA-like protein double-psi beta-barrel" evidence="1">
    <location>
        <begin position="72"/>
        <end position="159"/>
    </location>
</feature>
<evidence type="ECO:0000313" key="3">
    <source>
        <dbReference type="Proteomes" id="UP000021816"/>
    </source>
</evidence>
<dbReference type="Gene3D" id="2.40.40.10">
    <property type="entry name" value="RlpA-like domain"/>
    <property type="match status" value="1"/>
</dbReference>
<dbReference type="InterPro" id="IPR009009">
    <property type="entry name" value="RlpA-like_DPBB"/>
</dbReference>
<dbReference type="AlphaFoldDB" id="A0A011NQE7"/>
<dbReference type="PATRIC" id="fig|1454003.3.peg.3763"/>
<protein>
    <submittedName>
        <fullName evidence="2">RlpA-like protein</fullName>
    </submittedName>
</protein>
<name>A0A011NQE7_9PROT</name>
<dbReference type="EMBL" id="JEMX01000097">
    <property type="protein sequence ID" value="EXI77516.1"/>
    <property type="molecule type" value="Genomic_DNA"/>
</dbReference>
<dbReference type="Proteomes" id="UP000021816">
    <property type="component" value="Unassembled WGS sequence"/>
</dbReference>
<dbReference type="SUPFAM" id="SSF50685">
    <property type="entry name" value="Barwin-like endoglucanases"/>
    <property type="match status" value="1"/>
</dbReference>
<comment type="caution">
    <text evidence="2">The sequence shown here is derived from an EMBL/GenBank/DDBJ whole genome shotgun (WGS) entry which is preliminary data.</text>
</comment>
<dbReference type="PANTHER" id="PTHR34183:SF8">
    <property type="entry name" value="ENDOLYTIC PEPTIDOGLYCAN TRANSGLYCOSYLASE RLPA-RELATED"/>
    <property type="match status" value="1"/>
</dbReference>
<dbReference type="STRING" id="1454003.AW10_03705"/>
<evidence type="ECO:0000259" key="1">
    <source>
        <dbReference type="Pfam" id="PF03330"/>
    </source>
</evidence>
<accession>A0A011NQE7</accession>
<sequence length="210" mass="21689">MAGGGGDRGPATSAAAHATACRAGAGLGLRSVKRLLALLALALSAVSGPALGESATLLKRAGEWPEMPSILSGRASFYGKRFTGRRTASGKTFHHSKLSAASNRFPLGTVVAVRRPFSAYCVVVRINDRMGHRSRVIDLSRAAAERLGMIEVGVTDVEIVPLPKPLIGHESACTLAFLPPARLPAAEGLRSDSAADASLAGGQESDYSGD</sequence>
<evidence type="ECO:0000313" key="2">
    <source>
        <dbReference type="EMBL" id="EXI77516.1"/>
    </source>
</evidence>
<organism evidence="2 3">
    <name type="scientific">Candidatus Accumulibacter appositus</name>
    <dbReference type="NCBI Taxonomy" id="1454003"/>
    <lineage>
        <taxon>Bacteria</taxon>
        <taxon>Pseudomonadati</taxon>
        <taxon>Pseudomonadota</taxon>
        <taxon>Betaproteobacteria</taxon>
        <taxon>Candidatus Accumulibacter</taxon>
    </lineage>
</organism>
<dbReference type="InterPro" id="IPR036908">
    <property type="entry name" value="RlpA-like_sf"/>
</dbReference>
<dbReference type="Pfam" id="PF03330">
    <property type="entry name" value="DPBB_1"/>
    <property type="match status" value="1"/>
</dbReference>
<dbReference type="PANTHER" id="PTHR34183">
    <property type="entry name" value="ENDOLYTIC PEPTIDOGLYCAN TRANSGLYCOSYLASE RLPA"/>
    <property type="match status" value="1"/>
</dbReference>
<dbReference type="CDD" id="cd22268">
    <property type="entry name" value="DPBB_RlpA-like"/>
    <property type="match status" value="1"/>
</dbReference>